<sequence length="318" mass="34353">MAEREGRWRNAGLALRAAAHDPKHLPEYLALLAVRAEGPLAKAEAEDRDVAEVMKRGIRVTVAEGSMIGGPFILLVPVAFCASLLAQLRMVLELAALSGADPEDEARAAELLVLQGVYPDEDAARAGLVGITLPEEDPEEAEGEQPKVSMGLLRRMAYLLGLLGVDDPGKGRVRRAFGWLGIGILLLIGFVLPMVWIPAMGYFTLQATQSMGHRAQAYYGHPETRGQGRGKAYWRPGAVALATRTLIAAILPAIAFLAVITAGIDLVGSRWGTALVIAAAVGIAWELRRVVHRWSKSKPKSKKDPKREPKEPEEAPKE</sequence>
<keyword evidence="2" id="KW-0812">Transmembrane</keyword>
<evidence type="ECO:0000256" key="1">
    <source>
        <dbReference type="SAM" id="MobiDB-lite"/>
    </source>
</evidence>
<feature type="compositionally biased region" description="Basic residues" evidence="1">
    <location>
        <begin position="295"/>
        <end position="304"/>
    </location>
</feature>
<keyword evidence="2" id="KW-1133">Transmembrane helix</keyword>
<feature type="transmembrane region" description="Helical" evidence="2">
    <location>
        <begin position="65"/>
        <end position="86"/>
    </location>
</feature>
<keyword evidence="2" id="KW-0472">Membrane</keyword>
<keyword evidence="4" id="KW-1185">Reference proteome</keyword>
<evidence type="ECO:0000313" key="4">
    <source>
        <dbReference type="Proteomes" id="UP001501752"/>
    </source>
</evidence>
<evidence type="ECO:0000256" key="2">
    <source>
        <dbReference type="SAM" id="Phobius"/>
    </source>
</evidence>
<protein>
    <submittedName>
        <fullName evidence="3">Uncharacterized protein</fullName>
    </submittedName>
</protein>
<feature type="transmembrane region" description="Helical" evidence="2">
    <location>
        <begin position="241"/>
        <end position="264"/>
    </location>
</feature>
<dbReference type="Proteomes" id="UP001501752">
    <property type="component" value="Unassembled WGS sequence"/>
</dbReference>
<feature type="transmembrane region" description="Helical" evidence="2">
    <location>
        <begin position="176"/>
        <end position="205"/>
    </location>
</feature>
<organism evidence="3 4">
    <name type="scientific">Kitasatospora terrestris</name>
    <dbReference type="NCBI Taxonomy" id="258051"/>
    <lineage>
        <taxon>Bacteria</taxon>
        <taxon>Bacillati</taxon>
        <taxon>Actinomycetota</taxon>
        <taxon>Actinomycetes</taxon>
        <taxon>Kitasatosporales</taxon>
        <taxon>Streptomycetaceae</taxon>
        <taxon>Kitasatospora</taxon>
    </lineage>
</organism>
<evidence type="ECO:0000313" key="3">
    <source>
        <dbReference type="EMBL" id="GAA4840835.1"/>
    </source>
</evidence>
<feature type="transmembrane region" description="Helical" evidence="2">
    <location>
        <begin position="270"/>
        <end position="287"/>
    </location>
</feature>
<gene>
    <name evidence="3" type="ORF">GCM10023235_15560</name>
</gene>
<name>A0ABP9DJ70_9ACTN</name>
<feature type="compositionally biased region" description="Basic and acidic residues" evidence="1">
    <location>
        <begin position="305"/>
        <end position="318"/>
    </location>
</feature>
<dbReference type="EMBL" id="BAABIS010000001">
    <property type="protein sequence ID" value="GAA4840835.1"/>
    <property type="molecule type" value="Genomic_DNA"/>
</dbReference>
<accession>A0ABP9DJ70</accession>
<reference evidence="4" key="1">
    <citation type="journal article" date="2019" name="Int. J. Syst. Evol. Microbiol.">
        <title>The Global Catalogue of Microorganisms (GCM) 10K type strain sequencing project: providing services to taxonomists for standard genome sequencing and annotation.</title>
        <authorList>
            <consortium name="The Broad Institute Genomics Platform"/>
            <consortium name="The Broad Institute Genome Sequencing Center for Infectious Disease"/>
            <person name="Wu L."/>
            <person name="Ma J."/>
        </authorList>
    </citation>
    <scope>NUCLEOTIDE SEQUENCE [LARGE SCALE GENOMIC DNA]</scope>
    <source>
        <strain evidence="4">JCM 13006</strain>
    </source>
</reference>
<feature type="region of interest" description="Disordered" evidence="1">
    <location>
        <begin position="295"/>
        <end position="318"/>
    </location>
</feature>
<comment type="caution">
    <text evidence="3">The sequence shown here is derived from an EMBL/GenBank/DDBJ whole genome shotgun (WGS) entry which is preliminary data.</text>
</comment>
<proteinExistence type="predicted"/>